<dbReference type="GO" id="GO:0016020">
    <property type="term" value="C:membrane"/>
    <property type="evidence" value="ECO:0000318"/>
    <property type="project" value="GO_Central"/>
</dbReference>
<accession>A0A0K9PHJ4</accession>
<evidence type="ECO:0000313" key="10">
    <source>
        <dbReference type="EMBL" id="KMZ68431.1"/>
    </source>
</evidence>
<keyword evidence="3 7" id="KW-0479">Metal-binding</keyword>
<dbReference type="GO" id="GO:0016709">
    <property type="term" value="F:oxidoreductase activity, acting on paired donors, with incorporation or reduction of molecular oxygen, NAD(P)H as one donor, and incorporation of one atom of oxygen"/>
    <property type="evidence" value="ECO:0000318"/>
    <property type="project" value="GO_Central"/>
</dbReference>
<organism evidence="10 11">
    <name type="scientific">Zostera marina</name>
    <name type="common">Eelgrass</name>
    <dbReference type="NCBI Taxonomy" id="29655"/>
    <lineage>
        <taxon>Eukaryota</taxon>
        <taxon>Viridiplantae</taxon>
        <taxon>Streptophyta</taxon>
        <taxon>Embryophyta</taxon>
        <taxon>Tracheophyta</taxon>
        <taxon>Spermatophyta</taxon>
        <taxon>Magnoliopsida</taxon>
        <taxon>Liliopsida</taxon>
        <taxon>Zosteraceae</taxon>
        <taxon>Zostera</taxon>
    </lineage>
</organism>
<dbReference type="STRING" id="29655.A0A0K9PHJ4"/>
<dbReference type="Gene3D" id="1.10.630.10">
    <property type="entry name" value="Cytochrome P450"/>
    <property type="match status" value="1"/>
</dbReference>
<evidence type="ECO:0000256" key="4">
    <source>
        <dbReference type="ARBA" id="ARBA00023002"/>
    </source>
</evidence>
<evidence type="ECO:0000256" key="3">
    <source>
        <dbReference type="ARBA" id="ARBA00022723"/>
    </source>
</evidence>
<keyword evidence="2 7" id="KW-0349">Heme</keyword>
<evidence type="ECO:0000256" key="5">
    <source>
        <dbReference type="ARBA" id="ARBA00023004"/>
    </source>
</evidence>
<evidence type="ECO:0000313" key="11">
    <source>
        <dbReference type="Proteomes" id="UP000036987"/>
    </source>
</evidence>
<dbReference type="InterPro" id="IPR017972">
    <property type="entry name" value="Cyt_P450_CS"/>
</dbReference>
<dbReference type="PRINTS" id="PR00463">
    <property type="entry name" value="EP450I"/>
</dbReference>
<dbReference type="PROSITE" id="PS00086">
    <property type="entry name" value="CYTOCHROME_P450"/>
    <property type="match status" value="1"/>
</dbReference>
<dbReference type="OrthoDB" id="1470350at2759"/>
<evidence type="ECO:0000256" key="1">
    <source>
        <dbReference type="ARBA" id="ARBA00010617"/>
    </source>
</evidence>
<evidence type="ECO:0000256" key="6">
    <source>
        <dbReference type="ARBA" id="ARBA00023033"/>
    </source>
</evidence>
<keyword evidence="11" id="KW-1185">Reference proteome</keyword>
<evidence type="ECO:0000256" key="8">
    <source>
        <dbReference type="RuleBase" id="RU000461"/>
    </source>
</evidence>
<dbReference type="AlphaFoldDB" id="A0A0K9PHJ4"/>
<dbReference type="GO" id="GO:0005506">
    <property type="term" value="F:iron ion binding"/>
    <property type="evidence" value="ECO:0007669"/>
    <property type="project" value="InterPro"/>
</dbReference>
<dbReference type="InterPro" id="IPR002401">
    <property type="entry name" value="Cyt_P450_E_grp-I"/>
</dbReference>
<evidence type="ECO:0008006" key="12">
    <source>
        <dbReference type="Google" id="ProtNLM"/>
    </source>
</evidence>
<keyword evidence="9" id="KW-0472">Membrane</keyword>
<comment type="similarity">
    <text evidence="1 8">Belongs to the cytochrome P450 family.</text>
</comment>
<comment type="caution">
    <text evidence="10">The sequence shown here is derived from an EMBL/GenBank/DDBJ whole genome shotgun (WGS) entry which is preliminary data.</text>
</comment>
<keyword evidence="5 7" id="KW-0408">Iron</keyword>
<feature type="transmembrane region" description="Helical" evidence="9">
    <location>
        <begin position="12"/>
        <end position="30"/>
    </location>
</feature>
<keyword evidence="6 8" id="KW-0503">Monooxygenase</keyword>
<dbReference type="PANTHER" id="PTHR47944:SF19">
    <property type="entry name" value="CYTOCHROME P450 77A4"/>
    <property type="match status" value="1"/>
</dbReference>
<reference evidence="11" key="1">
    <citation type="journal article" date="2016" name="Nature">
        <title>The genome of the seagrass Zostera marina reveals angiosperm adaptation to the sea.</title>
        <authorList>
            <person name="Olsen J.L."/>
            <person name="Rouze P."/>
            <person name="Verhelst B."/>
            <person name="Lin Y.-C."/>
            <person name="Bayer T."/>
            <person name="Collen J."/>
            <person name="Dattolo E."/>
            <person name="De Paoli E."/>
            <person name="Dittami S."/>
            <person name="Maumus F."/>
            <person name="Michel G."/>
            <person name="Kersting A."/>
            <person name="Lauritano C."/>
            <person name="Lohaus R."/>
            <person name="Toepel M."/>
            <person name="Tonon T."/>
            <person name="Vanneste K."/>
            <person name="Amirebrahimi M."/>
            <person name="Brakel J."/>
            <person name="Bostroem C."/>
            <person name="Chovatia M."/>
            <person name="Grimwood J."/>
            <person name="Jenkins J.W."/>
            <person name="Jueterbock A."/>
            <person name="Mraz A."/>
            <person name="Stam W.T."/>
            <person name="Tice H."/>
            <person name="Bornberg-Bauer E."/>
            <person name="Green P.J."/>
            <person name="Pearson G.A."/>
            <person name="Procaccini G."/>
            <person name="Duarte C.M."/>
            <person name="Schmutz J."/>
            <person name="Reusch T.B.H."/>
            <person name="Van de Peer Y."/>
        </authorList>
    </citation>
    <scope>NUCLEOTIDE SEQUENCE [LARGE SCALE GENOMIC DNA]</scope>
    <source>
        <strain evidence="11">cv. Finnish</strain>
    </source>
</reference>
<dbReference type="GO" id="GO:0020037">
    <property type="term" value="F:heme binding"/>
    <property type="evidence" value="ECO:0007669"/>
    <property type="project" value="InterPro"/>
</dbReference>
<dbReference type="Proteomes" id="UP000036987">
    <property type="component" value="Unassembled WGS sequence"/>
</dbReference>
<feature type="binding site" description="axial binding residue" evidence="7">
    <location>
        <position position="465"/>
    </location>
    <ligand>
        <name>heme</name>
        <dbReference type="ChEBI" id="CHEBI:30413"/>
    </ligand>
    <ligandPart>
        <name>Fe</name>
        <dbReference type="ChEBI" id="CHEBI:18248"/>
    </ligandPart>
</feature>
<dbReference type="Pfam" id="PF00067">
    <property type="entry name" value="p450"/>
    <property type="match status" value="1"/>
</dbReference>
<dbReference type="CDD" id="cd11075">
    <property type="entry name" value="CYP77_89"/>
    <property type="match status" value="1"/>
</dbReference>
<evidence type="ECO:0000256" key="9">
    <source>
        <dbReference type="SAM" id="Phobius"/>
    </source>
</evidence>
<keyword evidence="9" id="KW-0812">Transmembrane</keyword>
<proteinExistence type="inferred from homology"/>
<evidence type="ECO:0000256" key="7">
    <source>
        <dbReference type="PIRSR" id="PIRSR602401-1"/>
    </source>
</evidence>
<dbReference type="SUPFAM" id="SSF48264">
    <property type="entry name" value="Cytochrome P450"/>
    <property type="match status" value="1"/>
</dbReference>
<dbReference type="PRINTS" id="PR00385">
    <property type="entry name" value="P450"/>
</dbReference>
<protein>
    <recommendedName>
        <fullName evidence="12">Cytochrome P450</fullName>
    </recommendedName>
</protein>
<sequence>MAMLAILESGFDIPIAFATLLLLLVALLWWTKFSSNVVSLPRPPGPIGWPLVGNLFQVVFQNRPFMHVVRDLRIEYGPIFSLKMGQRTLIIVTTDDLIHEALIQRGPLFASRPPDSPTRLLFSVGKCTVNSAEYGPLWRALRKNFISELVSPSKVKQFEWIRDWAMDNHVHNIRSQFNSTGAVKIMNSCRLTLCRILICICFGAKLPDDVVQEVEDVMKEVMLISTLHLADFLPLFTPLFRGQQKKAKALRQRQKTCLLPLIRSRRAFIKLDGDKNYGGKWEMVSPIGGAYVDSLYNLSPEGRDELGDEELVTLCSEVISAGTDTSATALEWALLEMVLNQDIQEKLYKEITSVIGKDKKISESDIERMEYLSAVVKESLRRHPPSHFVLSHSTITDTELGGYFIPKNANVEFYTAWLTENPKHWKNPEVFSPDRFMRGGDGVEVDITGRKAVRMMPFGVGRRICPAYTVGTLHIKLMLARMVKEFRWAPLAGDKPDPTATFAFTVVMKNPLRAAIYERE</sequence>
<evidence type="ECO:0000256" key="2">
    <source>
        <dbReference type="ARBA" id="ARBA00022617"/>
    </source>
</evidence>
<dbReference type="OMA" id="VEFYIEW"/>
<dbReference type="PANTHER" id="PTHR47944">
    <property type="entry name" value="CYTOCHROME P450 98A9"/>
    <property type="match status" value="1"/>
</dbReference>
<dbReference type="FunFam" id="1.10.630.10:FF:000012">
    <property type="entry name" value="Cytochrome P450 family protein"/>
    <property type="match status" value="1"/>
</dbReference>
<dbReference type="EMBL" id="LFYR01000839">
    <property type="protein sequence ID" value="KMZ68431.1"/>
    <property type="molecule type" value="Genomic_DNA"/>
</dbReference>
<dbReference type="InterPro" id="IPR036396">
    <property type="entry name" value="Cyt_P450_sf"/>
</dbReference>
<dbReference type="InterPro" id="IPR001128">
    <property type="entry name" value="Cyt_P450"/>
</dbReference>
<gene>
    <name evidence="10" type="ORF">ZOSMA_23G00860</name>
</gene>
<keyword evidence="9" id="KW-1133">Transmembrane helix</keyword>
<keyword evidence="4 8" id="KW-0560">Oxidoreductase</keyword>
<comment type="cofactor">
    <cofactor evidence="7">
        <name>heme</name>
        <dbReference type="ChEBI" id="CHEBI:30413"/>
    </cofactor>
</comment>
<name>A0A0K9PHJ4_ZOSMR</name>